<feature type="transmembrane region" description="Helical" evidence="15">
    <location>
        <begin position="401"/>
        <end position="421"/>
    </location>
</feature>
<comment type="catalytic activity">
    <reaction evidence="10">
        <text>D-mannose(out) = D-mannose(in)</text>
        <dbReference type="Rhea" id="RHEA:78391"/>
        <dbReference type="ChEBI" id="CHEBI:4208"/>
    </reaction>
    <physiologicalReaction direction="left-to-right" evidence="10">
        <dbReference type="Rhea" id="RHEA:78392"/>
    </physiologicalReaction>
</comment>
<dbReference type="GO" id="GO:0015149">
    <property type="term" value="F:hexose transmembrane transporter activity"/>
    <property type="evidence" value="ECO:0007669"/>
    <property type="project" value="TreeGrafter"/>
</dbReference>
<comment type="similarity">
    <text evidence="14">Belongs to the major facilitator superfamily. Sugar transporter (TC 2.A.1.1) family.</text>
</comment>
<evidence type="ECO:0000256" key="11">
    <source>
        <dbReference type="ARBA" id="ARBA00044668"/>
    </source>
</evidence>
<reference evidence="17" key="1">
    <citation type="submission" date="2019-03" db="EMBL/GenBank/DDBJ databases">
        <title>Long read genome sequence of the mycoparasitic Pythium oligandrum ATCC 38472 isolated from sugarbeet rhizosphere.</title>
        <authorList>
            <person name="Gaulin E."/>
        </authorList>
    </citation>
    <scope>NUCLEOTIDE SEQUENCE</scope>
    <source>
        <strain evidence="17">ATCC 38472_TT</strain>
    </source>
</reference>
<evidence type="ECO:0000256" key="5">
    <source>
        <dbReference type="ARBA" id="ARBA00022989"/>
    </source>
</evidence>
<comment type="catalytic activity">
    <reaction evidence="11">
        <text>D-glucosamine(out) = D-glucosamine(in)</text>
        <dbReference type="Rhea" id="RHEA:78423"/>
        <dbReference type="ChEBI" id="CHEBI:58723"/>
    </reaction>
    <physiologicalReaction direction="left-to-right" evidence="11">
        <dbReference type="Rhea" id="RHEA:78424"/>
    </physiologicalReaction>
</comment>
<evidence type="ECO:0000313" key="17">
    <source>
        <dbReference type="EMBL" id="TMW69010.1"/>
    </source>
</evidence>
<name>A0A8K1CSY6_PYTOL</name>
<evidence type="ECO:0000256" key="2">
    <source>
        <dbReference type="ARBA" id="ARBA00011738"/>
    </source>
</evidence>
<dbReference type="InterPro" id="IPR005828">
    <property type="entry name" value="MFS_sugar_transport-like"/>
</dbReference>
<dbReference type="PANTHER" id="PTHR23503">
    <property type="entry name" value="SOLUTE CARRIER FAMILY 2"/>
    <property type="match status" value="1"/>
</dbReference>
<keyword evidence="4 15" id="KW-0812">Transmembrane</keyword>
<dbReference type="InterPro" id="IPR045263">
    <property type="entry name" value="GLUT"/>
</dbReference>
<evidence type="ECO:0000256" key="9">
    <source>
        <dbReference type="ARBA" id="ARBA00044656"/>
    </source>
</evidence>
<evidence type="ECO:0000313" key="18">
    <source>
        <dbReference type="Proteomes" id="UP000794436"/>
    </source>
</evidence>
<dbReference type="AlphaFoldDB" id="A0A8K1CSY6"/>
<feature type="transmembrane region" description="Helical" evidence="15">
    <location>
        <begin position="56"/>
        <end position="76"/>
    </location>
</feature>
<dbReference type="InterPro" id="IPR036259">
    <property type="entry name" value="MFS_trans_sf"/>
</dbReference>
<dbReference type="GO" id="GO:0016020">
    <property type="term" value="C:membrane"/>
    <property type="evidence" value="ECO:0007669"/>
    <property type="project" value="UniProtKB-SubCell"/>
</dbReference>
<feature type="transmembrane region" description="Helical" evidence="15">
    <location>
        <begin position="141"/>
        <end position="158"/>
    </location>
</feature>
<feature type="transmembrane region" description="Helical" evidence="15">
    <location>
        <begin position="164"/>
        <end position="186"/>
    </location>
</feature>
<keyword evidence="18" id="KW-1185">Reference proteome</keyword>
<dbReference type="Proteomes" id="UP000794436">
    <property type="component" value="Unassembled WGS sequence"/>
</dbReference>
<protein>
    <recommendedName>
        <fullName evidence="13">Hexose transporter 1</fullName>
    </recommendedName>
</protein>
<dbReference type="NCBIfam" id="TIGR00879">
    <property type="entry name" value="SP"/>
    <property type="match status" value="1"/>
</dbReference>
<evidence type="ECO:0000256" key="14">
    <source>
        <dbReference type="RuleBase" id="RU003346"/>
    </source>
</evidence>
<feature type="transmembrane region" description="Helical" evidence="15">
    <location>
        <begin position="442"/>
        <end position="459"/>
    </location>
</feature>
<comment type="catalytic activity">
    <reaction evidence="7">
        <text>D-galactose(in) = D-galactose(out)</text>
        <dbReference type="Rhea" id="RHEA:34915"/>
        <dbReference type="ChEBI" id="CHEBI:4139"/>
    </reaction>
    <physiologicalReaction direction="right-to-left" evidence="7">
        <dbReference type="Rhea" id="RHEA:34917"/>
    </physiologicalReaction>
</comment>
<evidence type="ECO:0000256" key="12">
    <source>
        <dbReference type="ARBA" id="ARBA00044710"/>
    </source>
</evidence>
<feature type="transmembrane region" description="Helical" evidence="15">
    <location>
        <begin position="376"/>
        <end position="395"/>
    </location>
</feature>
<dbReference type="InterPro" id="IPR003663">
    <property type="entry name" value="Sugar/inositol_transpt"/>
</dbReference>
<dbReference type="PANTHER" id="PTHR23503:SF8">
    <property type="entry name" value="FACILITATED GLUCOSE TRANSPORTER PROTEIN 1"/>
    <property type="match status" value="1"/>
</dbReference>
<gene>
    <name evidence="17" type="ORF">Poli38472_001166</name>
</gene>
<dbReference type="EMBL" id="SPLM01000001">
    <property type="protein sequence ID" value="TMW69010.1"/>
    <property type="molecule type" value="Genomic_DNA"/>
</dbReference>
<feature type="domain" description="Major facilitator superfamily (MFS) profile" evidence="16">
    <location>
        <begin position="65"/>
        <end position="489"/>
    </location>
</feature>
<dbReference type="OrthoDB" id="263957at2759"/>
<dbReference type="InterPro" id="IPR020846">
    <property type="entry name" value="MFS_dom"/>
</dbReference>
<evidence type="ECO:0000256" key="3">
    <source>
        <dbReference type="ARBA" id="ARBA00022448"/>
    </source>
</evidence>
<keyword evidence="3 14" id="KW-0813">Transport</keyword>
<feature type="transmembrane region" description="Helical" evidence="15">
    <location>
        <begin position="110"/>
        <end position="132"/>
    </location>
</feature>
<comment type="catalytic activity">
    <reaction evidence="8">
        <text>D-glucose(out) = D-glucose(in)</text>
        <dbReference type="Rhea" id="RHEA:60376"/>
        <dbReference type="ChEBI" id="CHEBI:4167"/>
    </reaction>
    <physiologicalReaction direction="left-to-right" evidence="8">
        <dbReference type="Rhea" id="RHEA:60377"/>
    </physiologicalReaction>
</comment>
<comment type="catalytic activity">
    <reaction evidence="12">
        <text>D-fructose(out) = D-fructose(in)</text>
        <dbReference type="Rhea" id="RHEA:60372"/>
        <dbReference type="ChEBI" id="CHEBI:37721"/>
    </reaction>
    <physiologicalReaction direction="left-to-right" evidence="12">
        <dbReference type="Rhea" id="RHEA:60373"/>
    </physiologicalReaction>
</comment>
<feature type="transmembrane region" description="Helical" evidence="15">
    <location>
        <begin position="346"/>
        <end position="364"/>
    </location>
</feature>
<evidence type="ECO:0000256" key="13">
    <source>
        <dbReference type="ARBA" id="ARBA00044780"/>
    </source>
</evidence>
<dbReference type="Pfam" id="PF00083">
    <property type="entry name" value="Sugar_tr"/>
    <property type="match status" value="1"/>
</dbReference>
<evidence type="ECO:0000256" key="6">
    <source>
        <dbReference type="ARBA" id="ARBA00023136"/>
    </source>
</evidence>
<feature type="transmembrane region" description="Helical" evidence="15">
    <location>
        <begin position="310"/>
        <end position="331"/>
    </location>
</feature>
<keyword evidence="6 15" id="KW-0472">Membrane</keyword>
<evidence type="ECO:0000256" key="4">
    <source>
        <dbReference type="ARBA" id="ARBA00022692"/>
    </source>
</evidence>
<feature type="transmembrane region" description="Helical" evidence="15">
    <location>
        <begin position="198"/>
        <end position="220"/>
    </location>
</feature>
<proteinExistence type="inferred from homology"/>
<evidence type="ECO:0000256" key="8">
    <source>
        <dbReference type="ARBA" id="ARBA00044648"/>
    </source>
</evidence>
<comment type="catalytic activity">
    <reaction evidence="9">
        <text>D-xylose(out) = D-xylose(in)</text>
        <dbReference type="Rhea" id="RHEA:78427"/>
        <dbReference type="ChEBI" id="CHEBI:53455"/>
    </reaction>
    <physiologicalReaction direction="left-to-right" evidence="9">
        <dbReference type="Rhea" id="RHEA:78428"/>
    </physiologicalReaction>
</comment>
<sequence>MHSFSFTILPQDAMTTGNQMAIAVSEDQETSSFVQLPSPKLHEVFEPTRPTTVNRLVYTSSVLALFQVIHFGWSLFQLNFSKLNNERDCEARPVVSGTCIMFPGHSSTEWLFVVNSWIVGGTVGALSSGYFADRFGRKKTMIANCFIMIAGSIIQASAPNLPVFVIGRGVAGVASAVGTTLSNGYVSEVAPPHLRGAIGTLYGFAVALGVFLVCLAFFVFDSSDGWRYIGGLPIVVPLVFLFFCRNDMVESPAWLLLCHRQNEAEAVLARLYGEENVALAIQWMKMSAAPNDTHKATWKSLFATRYRLQVTLAVHLPLSMQLCGMNAVSFYSSTIFKTAGIDDGRVGNLIIGIVFLVPSFIVPAMTNRFGNRKMLLGGKLAMLFAGTGLTIALVYKASTLSIVFIAIFGVSYMLTLCALSFPTGASVFPDAIRASGMSLMMLVNWLGTLFNGIAFPYIASALDDLAFLPFVVLIVYFLVFMYKYLPNTTGKTNEEIQQLFASESR</sequence>
<keyword evidence="5 15" id="KW-1133">Transmembrane helix</keyword>
<evidence type="ECO:0000256" key="10">
    <source>
        <dbReference type="ARBA" id="ARBA00044662"/>
    </source>
</evidence>
<evidence type="ECO:0000256" key="15">
    <source>
        <dbReference type="SAM" id="Phobius"/>
    </source>
</evidence>
<dbReference type="InterPro" id="IPR005829">
    <property type="entry name" value="Sugar_transporter_CS"/>
</dbReference>
<evidence type="ECO:0000256" key="1">
    <source>
        <dbReference type="ARBA" id="ARBA00004141"/>
    </source>
</evidence>
<accession>A0A8K1CSY6</accession>
<evidence type="ECO:0000259" key="16">
    <source>
        <dbReference type="PROSITE" id="PS50850"/>
    </source>
</evidence>
<dbReference type="SUPFAM" id="SSF103473">
    <property type="entry name" value="MFS general substrate transporter"/>
    <property type="match status" value="1"/>
</dbReference>
<organism evidence="17 18">
    <name type="scientific">Pythium oligandrum</name>
    <name type="common">Mycoparasitic fungus</name>
    <dbReference type="NCBI Taxonomy" id="41045"/>
    <lineage>
        <taxon>Eukaryota</taxon>
        <taxon>Sar</taxon>
        <taxon>Stramenopiles</taxon>
        <taxon>Oomycota</taxon>
        <taxon>Peronosporomycetes</taxon>
        <taxon>Pythiales</taxon>
        <taxon>Pythiaceae</taxon>
        <taxon>Pythium</taxon>
    </lineage>
</organism>
<dbReference type="PROSITE" id="PS00216">
    <property type="entry name" value="SUGAR_TRANSPORT_1"/>
    <property type="match status" value="1"/>
</dbReference>
<comment type="subunit">
    <text evidence="2">Homodimer.</text>
</comment>
<evidence type="ECO:0000256" key="7">
    <source>
        <dbReference type="ARBA" id="ARBA00044637"/>
    </source>
</evidence>
<dbReference type="Gene3D" id="1.20.1250.20">
    <property type="entry name" value="MFS general substrate transporter like domains"/>
    <property type="match status" value="1"/>
</dbReference>
<comment type="subcellular location">
    <subcellularLocation>
        <location evidence="1">Membrane</location>
        <topology evidence="1">Multi-pass membrane protein</topology>
    </subcellularLocation>
</comment>
<feature type="transmembrane region" description="Helical" evidence="15">
    <location>
        <begin position="226"/>
        <end position="244"/>
    </location>
</feature>
<comment type="caution">
    <text evidence="17">The sequence shown here is derived from an EMBL/GenBank/DDBJ whole genome shotgun (WGS) entry which is preliminary data.</text>
</comment>
<feature type="transmembrane region" description="Helical" evidence="15">
    <location>
        <begin position="465"/>
        <end position="485"/>
    </location>
</feature>
<dbReference type="PROSITE" id="PS50850">
    <property type="entry name" value="MFS"/>
    <property type="match status" value="1"/>
</dbReference>